<evidence type="ECO:0000256" key="3">
    <source>
        <dbReference type="ARBA" id="ARBA00023242"/>
    </source>
</evidence>
<proteinExistence type="predicted"/>
<keyword evidence="2 4" id="KW-0694">RNA-binding</keyword>
<comment type="subcellular location">
    <subcellularLocation>
        <location evidence="1">Nucleus</location>
    </subcellularLocation>
</comment>
<reference evidence="8" key="2">
    <citation type="submission" date="2023-02" db="EMBL/GenBank/DDBJ databases">
        <authorList>
            <consortium name="DOE Joint Genome Institute"/>
            <person name="Mondo S.J."/>
            <person name="Chang Y."/>
            <person name="Wang Y."/>
            <person name="Ahrendt S."/>
            <person name="Andreopoulos W."/>
            <person name="Barry K."/>
            <person name="Beard J."/>
            <person name="Benny G.L."/>
            <person name="Blankenship S."/>
            <person name="Bonito G."/>
            <person name="Cuomo C."/>
            <person name="Desiro A."/>
            <person name="Gervers K.A."/>
            <person name="Hundley H."/>
            <person name="Kuo A."/>
            <person name="LaButti K."/>
            <person name="Lang B.F."/>
            <person name="Lipzen A."/>
            <person name="O'Donnell K."/>
            <person name="Pangilinan J."/>
            <person name="Reynolds N."/>
            <person name="Sandor L."/>
            <person name="Smith M.W."/>
            <person name="Tsang A."/>
            <person name="Grigoriev I.V."/>
            <person name="Stajich J.E."/>
            <person name="Spatafora J.W."/>
        </authorList>
    </citation>
    <scope>NUCLEOTIDE SEQUENCE</scope>
    <source>
        <strain evidence="8">RSA 2281</strain>
    </source>
</reference>
<dbReference type="PROSITE" id="PS50102">
    <property type="entry name" value="RRM"/>
    <property type="match status" value="1"/>
</dbReference>
<evidence type="ECO:0000313" key="8">
    <source>
        <dbReference type="EMBL" id="KAI9270337.1"/>
    </source>
</evidence>
<dbReference type="EMBL" id="JAIXMP010000007">
    <property type="protein sequence ID" value="KAI9270337.1"/>
    <property type="molecule type" value="Genomic_DNA"/>
</dbReference>
<dbReference type="AlphaFoldDB" id="A0AAD5K571"/>
<dbReference type="Gene3D" id="3.30.70.330">
    <property type="match status" value="1"/>
</dbReference>
<dbReference type="SMART" id="SM00715">
    <property type="entry name" value="LA"/>
    <property type="match status" value="1"/>
</dbReference>
<keyword evidence="3" id="KW-0539">Nucleus</keyword>
<dbReference type="PROSITE" id="PS50961">
    <property type="entry name" value="HTH_LA"/>
    <property type="match status" value="1"/>
</dbReference>
<evidence type="ECO:0000256" key="2">
    <source>
        <dbReference type="ARBA" id="ARBA00022884"/>
    </source>
</evidence>
<evidence type="ECO:0000256" key="4">
    <source>
        <dbReference type="PROSITE-ProRule" id="PRU00332"/>
    </source>
</evidence>
<dbReference type="InterPro" id="IPR035979">
    <property type="entry name" value="RBD_domain_sf"/>
</dbReference>
<dbReference type="GO" id="GO:1990904">
    <property type="term" value="C:ribonucleoprotein complex"/>
    <property type="evidence" value="ECO:0007669"/>
    <property type="project" value="InterPro"/>
</dbReference>
<dbReference type="InterPro" id="IPR036390">
    <property type="entry name" value="WH_DNA-bd_sf"/>
</dbReference>
<dbReference type="SUPFAM" id="SSF46785">
    <property type="entry name" value="Winged helix' DNA-binding domain"/>
    <property type="match status" value="1"/>
</dbReference>
<dbReference type="InterPro" id="IPR006630">
    <property type="entry name" value="La_HTH"/>
</dbReference>
<feature type="region of interest" description="Disordered" evidence="5">
    <location>
        <begin position="316"/>
        <end position="345"/>
    </location>
</feature>
<dbReference type="InterPro" id="IPR045180">
    <property type="entry name" value="La_dom_prot"/>
</dbReference>
<reference evidence="8" key="1">
    <citation type="journal article" date="2022" name="IScience">
        <title>Evolution of zygomycete secretomes and the origins of terrestrial fungal ecologies.</title>
        <authorList>
            <person name="Chang Y."/>
            <person name="Wang Y."/>
            <person name="Mondo S."/>
            <person name="Ahrendt S."/>
            <person name="Andreopoulos W."/>
            <person name="Barry K."/>
            <person name="Beard J."/>
            <person name="Benny G.L."/>
            <person name="Blankenship S."/>
            <person name="Bonito G."/>
            <person name="Cuomo C."/>
            <person name="Desiro A."/>
            <person name="Gervers K.A."/>
            <person name="Hundley H."/>
            <person name="Kuo A."/>
            <person name="LaButti K."/>
            <person name="Lang B.F."/>
            <person name="Lipzen A."/>
            <person name="O'Donnell K."/>
            <person name="Pangilinan J."/>
            <person name="Reynolds N."/>
            <person name="Sandor L."/>
            <person name="Smith M.E."/>
            <person name="Tsang A."/>
            <person name="Grigoriev I.V."/>
            <person name="Stajich J.E."/>
            <person name="Spatafora J.W."/>
        </authorList>
    </citation>
    <scope>NUCLEOTIDE SEQUENCE</scope>
    <source>
        <strain evidence="8">RSA 2281</strain>
    </source>
</reference>
<feature type="domain" description="HTH La-type RNA-binding" evidence="7">
    <location>
        <begin position="1"/>
        <end position="90"/>
    </location>
</feature>
<sequence>MDVPAKIRKQVDFYFSDSNFPFDKFLYFLSKKNSEGWIPLETVAGFKKMKMITEDQEQVVSALRSGDSDLVELNEAGDHIRRTKPLVEQNFVSRSIYAKGFPLVDEGAEKPIDALIELQDKIEEFFQEHGKVLAVRLRKTDARPSVFKGSVYIEFDNISTAEEVAAKSLQYEGKDLLLKTKRQYLDEKSEKYRNEPKTKFNNNKKFNAFKYERDGGKGHFNNGNKKFRDNNNRGNKRNNNDNYKDANYRLLKFKNAKDVTEEQIKELVGKDDVETIIKKEDGSGFVLLSKKVSRKVAYELKDKSVDVKFFAANNDESKEFAGESAPEPSTGEKRKAEDDIQQEDA</sequence>
<evidence type="ECO:0000313" key="9">
    <source>
        <dbReference type="Proteomes" id="UP001209540"/>
    </source>
</evidence>
<protein>
    <submittedName>
        <fullName evidence="8">Uncharacterized protein</fullName>
    </submittedName>
</protein>
<dbReference type="Proteomes" id="UP001209540">
    <property type="component" value="Unassembled WGS sequence"/>
</dbReference>
<feature type="region of interest" description="Disordered" evidence="5">
    <location>
        <begin position="216"/>
        <end position="243"/>
    </location>
</feature>
<keyword evidence="9" id="KW-1185">Reference proteome</keyword>
<name>A0AAD5K571_9FUNG</name>
<dbReference type="GO" id="GO:0003729">
    <property type="term" value="F:mRNA binding"/>
    <property type="evidence" value="ECO:0007669"/>
    <property type="project" value="TreeGrafter"/>
</dbReference>
<dbReference type="GO" id="GO:0006396">
    <property type="term" value="P:RNA processing"/>
    <property type="evidence" value="ECO:0007669"/>
    <property type="project" value="InterPro"/>
</dbReference>
<feature type="domain" description="RRM" evidence="6">
    <location>
        <begin position="94"/>
        <end position="183"/>
    </location>
</feature>
<evidence type="ECO:0000256" key="5">
    <source>
        <dbReference type="SAM" id="MobiDB-lite"/>
    </source>
</evidence>
<dbReference type="Gene3D" id="1.10.10.10">
    <property type="entry name" value="Winged helix-like DNA-binding domain superfamily/Winged helix DNA-binding domain"/>
    <property type="match status" value="1"/>
</dbReference>
<gene>
    <name evidence="8" type="ORF">BDA99DRAFT_501505</name>
</gene>
<dbReference type="PANTHER" id="PTHR22792">
    <property type="entry name" value="LUPUS LA PROTEIN-RELATED"/>
    <property type="match status" value="1"/>
</dbReference>
<dbReference type="InterPro" id="IPR036388">
    <property type="entry name" value="WH-like_DNA-bd_sf"/>
</dbReference>
<evidence type="ECO:0000259" key="6">
    <source>
        <dbReference type="PROSITE" id="PS50102"/>
    </source>
</evidence>
<dbReference type="PRINTS" id="PR00302">
    <property type="entry name" value="LUPUSLA"/>
</dbReference>
<dbReference type="CDD" id="cd12291">
    <property type="entry name" value="RRM1_La"/>
    <property type="match status" value="1"/>
</dbReference>
<dbReference type="InterPro" id="IPR000504">
    <property type="entry name" value="RRM_dom"/>
</dbReference>
<comment type="caution">
    <text evidence="8">The sequence shown here is derived from an EMBL/GenBank/DDBJ whole genome shotgun (WGS) entry which is preliminary data.</text>
</comment>
<dbReference type="InterPro" id="IPR002344">
    <property type="entry name" value="Lupus_La"/>
</dbReference>
<organism evidence="8 9">
    <name type="scientific">Phascolomyces articulosus</name>
    <dbReference type="NCBI Taxonomy" id="60185"/>
    <lineage>
        <taxon>Eukaryota</taxon>
        <taxon>Fungi</taxon>
        <taxon>Fungi incertae sedis</taxon>
        <taxon>Mucoromycota</taxon>
        <taxon>Mucoromycotina</taxon>
        <taxon>Mucoromycetes</taxon>
        <taxon>Mucorales</taxon>
        <taxon>Lichtheimiaceae</taxon>
        <taxon>Phascolomyces</taxon>
    </lineage>
</organism>
<accession>A0AAD5K571</accession>
<evidence type="ECO:0000259" key="7">
    <source>
        <dbReference type="PROSITE" id="PS50961"/>
    </source>
</evidence>
<dbReference type="Pfam" id="PF05383">
    <property type="entry name" value="La"/>
    <property type="match status" value="1"/>
</dbReference>
<dbReference type="GO" id="GO:0005634">
    <property type="term" value="C:nucleus"/>
    <property type="evidence" value="ECO:0007669"/>
    <property type="project" value="UniProtKB-SubCell"/>
</dbReference>
<dbReference type="SUPFAM" id="SSF54928">
    <property type="entry name" value="RNA-binding domain, RBD"/>
    <property type="match status" value="1"/>
</dbReference>
<dbReference type="InterPro" id="IPR012677">
    <property type="entry name" value="Nucleotide-bd_a/b_plait_sf"/>
</dbReference>
<dbReference type="PANTHER" id="PTHR22792:SF140">
    <property type="entry name" value="ACHILLES, ISOFORM A"/>
    <property type="match status" value="1"/>
</dbReference>
<evidence type="ECO:0000256" key="1">
    <source>
        <dbReference type="ARBA" id="ARBA00004123"/>
    </source>
</evidence>